<gene>
    <name evidence="2" type="ORF">QO034_16740</name>
</gene>
<feature type="transmembrane region" description="Helical" evidence="1">
    <location>
        <begin position="66"/>
        <end position="85"/>
    </location>
</feature>
<name>A0ABT7FHZ4_9RHOB</name>
<dbReference type="RefSeq" id="WP_284486669.1">
    <property type="nucleotide sequence ID" value="NZ_JASNJE010000024.1"/>
</dbReference>
<keyword evidence="1" id="KW-0812">Transmembrane</keyword>
<evidence type="ECO:0000313" key="2">
    <source>
        <dbReference type="EMBL" id="MDK3074738.1"/>
    </source>
</evidence>
<keyword evidence="1" id="KW-1133">Transmembrane helix</keyword>
<feature type="transmembrane region" description="Helical" evidence="1">
    <location>
        <begin position="239"/>
        <end position="271"/>
    </location>
</feature>
<organism evidence="2 3">
    <name type="scientific">Sedimentitalea xiamensis</name>
    <dbReference type="NCBI Taxonomy" id="3050037"/>
    <lineage>
        <taxon>Bacteria</taxon>
        <taxon>Pseudomonadati</taxon>
        <taxon>Pseudomonadota</taxon>
        <taxon>Alphaproteobacteria</taxon>
        <taxon>Rhodobacterales</taxon>
        <taxon>Paracoccaceae</taxon>
        <taxon>Sedimentitalea</taxon>
    </lineage>
</organism>
<feature type="transmembrane region" description="Helical" evidence="1">
    <location>
        <begin position="191"/>
        <end position="218"/>
    </location>
</feature>
<proteinExistence type="predicted"/>
<dbReference type="InterPro" id="IPR018692">
    <property type="entry name" value="DUF2189"/>
</dbReference>
<keyword evidence="1" id="KW-0472">Membrane</keyword>
<feature type="transmembrane region" description="Helical" evidence="1">
    <location>
        <begin position="91"/>
        <end position="112"/>
    </location>
</feature>
<protein>
    <submittedName>
        <fullName evidence="2">DUF2189 domain-containing protein</fullName>
    </submittedName>
</protein>
<dbReference type="EMBL" id="JASNJE010000024">
    <property type="protein sequence ID" value="MDK3074738.1"/>
    <property type="molecule type" value="Genomic_DNA"/>
</dbReference>
<accession>A0ABT7FHZ4</accession>
<keyword evidence="3" id="KW-1185">Reference proteome</keyword>
<feature type="transmembrane region" description="Helical" evidence="1">
    <location>
        <begin position="133"/>
        <end position="158"/>
    </location>
</feature>
<dbReference type="Proteomes" id="UP001227126">
    <property type="component" value="Unassembled WGS sequence"/>
</dbReference>
<comment type="caution">
    <text evidence="2">The sequence shown here is derived from an EMBL/GenBank/DDBJ whole genome shotgun (WGS) entry which is preliminary data.</text>
</comment>
<evidence type="ECO:0000256" key="1">
    <source>
        <dbReference type="SAM" id="Phobius"/>
    </source>
</evidence>
<reference evidence="2 3" key="1">
    <citation type="submission" date="2023-05" db="EMBL/GenBank/DDBJ databases">
        <title>Sedimentitalea sp. nov. JM2-8.</title>
        <authorList>
            <person name="Huang J."/>
        </authorList>
    </citation>
    <scope>NUCLEOTIDE SEQUENCE [LARGE SCALE GENOMIC DNA]</scope>
    <source>
        <strain evidence="2 3">JM2-8</strain>
    </source>
</reference>
<sequence length="287" mass="30542">MAKTIGNPASWTAQMFGRGSHSIGTGTSELSGPDTDPIVLRDLTTADLRSALSKGYQDFTALRTDVIFIVLVYPVLGVLLTWFALNRDMLPLVFPMMSGFAIVGPVAAVGLYEMSRRREAGQPAGWGDAFAVIASPSFLPIVVLGGYLAALFIVWIFAAGTIYKLTLGPETPQSLGVFVQDIFGTSAGWTMLIAGMAVGFVFALAALAVTLVSFPLLIDRHVGLPRAVVTSVRVVRRSPVAALTWGLIVALSLALGAATLFVGLIFVLPILGHATWHLYRRAVEPRG</sequence>
<dbReference type="Pfam" id="PF09955">
    <property type="entry name" value="DUF2189"/>
    <property type="match status" value="1"/>
</dbReference>
<evidence type="ECO:0000313" key="3">
    <source>
        <dbReference type="Proteomes" id="UP001227126"/>
    </source>
</evidence>